<dbReference type="InterPro" id="IPR046348">
    <property type="entry name" value="SIS_dom_sf"/>
</dbReference>
<dbReference type="PANTHER" id="PTHR10937">
    <property type="entry name" value="GLUCOSAMINE--FRUCTOSE-6-PHOSPHATE AMINOTRANSFERASE, ISOMERIZING"/>
    <property type="match status" value="1"/>
</dbReference>
<dbReference type="InterPro" id="IPR001347">
    <property type="entry name" value="SIS_dom"/>
</dbReference>
<organism evidence="9">
    <name type="scientific">anaerobic digester metagenome</name>
    <dbReference type="NCBI Taxonomy" id="1263854"/>
    <lineage>
        <taxon>unclassified sequences</taxon>
        <taxon>metagenomes</taxon>
        <taxon>ecological metagenomes</taxon>
    </lineage>
</organism>
<evidence type="ECO:0000256" key="6">
    <source>
        <dbReference type="ARBA" id="ARBA00022962"/>
    </source>
</evidence>
<sequence length="1257" mass="139889">MSNRALKRPDGERVLDGMKATLRALMRKAAQWRFYACCEPDRLPCRSIVLLPVQPCTFFCGLAGILVIKGGKDTPPEDIPRMLGLHFDRVRAADLNRVLNKELTPDEYLNPEELRAFEQDVYRLKQRPGSQWMFSSRGPLDGLGKLCAEMCSFIEQEERILEKEAASLSILDMETLMKSLILLKDISWAIHEDVLGNQEKIVSLSGNSRPLSLKSFEKYQRLNFTLNALDRLEVRGRDSCGVQVAFCFAGPQEMKDVVQKIREAGLYDLFMKRCAPGDLMNGSIHVSPGALVFTYKTALVTGDLGDNTRSLRKSICEDPILRLVADHAPDSQMYLAHTRWASVGAINEANCHPLNNFALDGEPREQWDFLPARKQYPFYGSGPWTINVVLNGDIDNYTLLKEGLQAYGCRIDPRVSTDTKIIPLMIERHLLEGHDLKEAFRRAVNDFEGSHAIAMESNLEPGRVFLGVRGSGQTIYVGICENQYVFSSEVYGLVEETPFFIRMDGERERVPGDQRTRGQIFVLDSEGYGLKGIEAMYYDGFPLKLGKSDIRRAEITTRDIDRGSFPHFLLKEILDAPESIRKTIRGKYRVERGRDVVFNLDEAVVPGAVRDALVSGAIKRIYVVGQGTAAIAGAAVAEALETYLRGAHISVMARKATDLSGFCLDDDMTDCLVIAITQSGTTTDTNRAVTMARERGAHLIAIVNRRQSDITSKVDGVFYTSDGRDIEMSVASTKAFYSQIAAGYVLALFMAQLLGTLSREKIVREISQIEQAPRLMQKVIASREAIRASAWDLVRKKRYWAVVGSGANKTASDEIRIKLSELCYKTISSDVIEDKKHIDLSSEPLILVCAAGSPDAVIEDVVKDVAIFHAHASSVVVIADEGEQRFDSISDSVIHVPRSGFPLSVILNTLAGHIWGYYAACSLDAQAGAFKSFRSSLSEIMRGHEKKGLSLYESIEDRDLHRCVDDFSSLFNSWRRSGLLTSMNVDTASDIALLLKYVVGKLPIEDFWSEFGAHRVIASPLDELDSALSRAIDELSRPVDAIRHQAKTVTVGTSRRVEAPQGVIFDALKDLSFTVENIPAKGGIVLKRLQDAIRRINGYTLYAVDGLDEEGRPTDSSTIRAIGKKGVAESMRSRFDEAGTLMGTKRSIVRTGNVYAGEGKSDHASIVIIPLLNSLRVVEHLLLLHVDYHDDLDIERKKEILAEKYNDIRNLVDEYNVAWDDAYLDRLPLRLLLGEDVETIKNMIFEGSGAEQPGGRE</sequence>
<dbReference type="PANTHER" id="PTHR10937:SF0">
    <property type="entry name" value="GLUTAMINE--FRUCTOSE-6-PHOSPHATE TRANSAMINASE (ISOMERIZING)"/>
    <property type="match status" value="1"/>
</dbReference>
<keyword evidence="4" id="KW-0808">Transferase</keyword>
<dbReference type="PROSITE" id="PS51278">
    <property type="entry name" value="GATASE_TYPE_2"/>
    <property type="match status" value="1"/>
</dbReference>
<dbReference type="GO" id="GO:0004360">
    <property type="term" value="F:glutamine-fructose-6-phosphate transaminase (isomerizing) activity"/>
    <property type="evidence" value="ECO:0007669"/>
    <property type="project" value="UniProtKB-EC"/>
</dbReference>
<dbReference type="InterPro" id="IPR035466">
    <property type="entry name" value="GlmS/AgaS_SIS"/>
</dbReference>
<dbReference type="SUPFAM" id="SSF56235">
    <property type="entry name" value="N-terminal nucleophile aminohydrolases (Ntn hydrolases)"/>
    <property type="match status" value="1"/>
</dbReference>
<evidence type="ECO:0000256" key="3">
    <source>
        <dbReference type="ARBA" id="ARBA00022576"/>
    </source>
</evidence>
<feature type="domain" description="Glutamine amidotransferase type-2" evidence="7">
    <location>
        <begin position="199"/>
        <end position="526"/>
    </location>
</feature>
<evidence type="ECO:0000259" key="7">
    <source>
        <dbReference type="PROSITE" id="PS51278"/>
    </source>
</evidence>
<dbReference type="InterPro" id="IPR017932">
    <property type="entry name" value="GATase_2_dom"/>
</dbReference>
<dbReference type="GO" id="GO:0097367">
    <property type="term" value="F:carbohydrate derivative binding"/>
    <property type="evidence" value="ECO:0007669"/>
    <property type="project" value="InterPro"/>
</dbReference>
<keyword evidence="3" id="KW-0032">Aminotransferase</keyword>
<evidence type="ECO:0000256" key="5">
    <source>
        <dbReference type="ARBA" id="ARBA00022737"/>
    </source>
</evidence>
<dbReference type="EMBL" id="CAADRM010000008">
    <property type="protein sequence ID" value="VFU11371.1"/>
    <property type="molecule type" value="Genomic_DNA"/>
</dbReference>
<gene>
    <name evidence="9" type="ORF">SCFA_1050006</name>
</gene>
<evidence type="ECO:0000256" key="4">
    <source>
        <dbReference type="ARBA" id="ARBA00022679"/>
    </source>
</evidence>
<dbReference type="CDD" id="cd05008">
    <property type="entry name" value="SIS_GlmS_GlmD_1"/>
    <property type="match status" value="1"/>
</dbReference>
<dbReference type="PROSITE" id="PS51464">
    <property type="entry name" value="SIS"/>
    <property type="match status" value="1"/>
</dbReference>
<accession>A0A485LUZ3</accession>
<feature type="domain" description="SIS" evidence="8">
    <location>
        <begin position="609"/>
        <end position="756"/>
    </location>
</feature>
<keyword evidence="6" id="KW-0315">Glutamine amidotransferase</keyword>
<evidence type="ECO:0000256" key="1">
    <source>
        <dbReference type="ARBA" id="ARBA00001031"/>
    </source>
</evidence>
<dbReference type="Gene3D" id="3.60.20.10">
    <property type="entry name" value="Glutamine Phosphoribosylpyrophosphate, subunit 1, domain 1"/>
    <property type="match status" value="1"/>
</dbReference>
<dbReference type="AlphaFoldDB" id="A0A485LUZ3"/>
<dbReference type="Pfam" id="PF01380">
    <property type="entry name" value="SIS"/>
    <property type="match status" value="1"/>
</dbReference>
<dbReference type="InterPro" id="IPR029055">
    <property type="entry name" value="Ntn_hydrolases_N"/>
</dbReference>
<dbReference type="GO" id="GO:1901135">
    <property type="term" value="P:carbohydrate derivative metabolic process"/>
    <property type="evidence" value="ECO:0007669"/>
    <property type="project" value="InterPro"/>
</dbReference>
<comment type="catalytic activity">
    <reaction evidence="1">
        <text>D-fructose 6-phosphate + L-glutamine = D-glucosamine 6-phosphate + L-glutamate</text>
        <dbReference type="Rhea" id="RHEA:13237"/>
        <dbReference type="ChEBI" id="CHEBI:29985"/>
        <dbReference type="ChEBI" id="CHEBI:58359"/>
        <dbReference type="ChEBI" id="CHEBI:58725"/>
        <dbReference type="ChEBI" id="CHEBI:61527"/>
        <dbReference type="EC" id="2.6.1.16"/>
    </reaction>
</comment>
<evidence type="ECO:0000313" key="9">
    <source>
        <dbReference type="EMBL" id="VFU11371.1"/>
    </source>
</evidence>
<dbReference type="EC" id="2.6.1.16" evidence="2"/>
<reference evidence="9" key="1">
    <citation type="submission" date="2019-03" db="EMBL/GenBank/DDBJ databases">
        <authorList>
            <person name="Hao L."/>
        </authorList>
    </citation>
    <scope>NUCLEOTIDE SEQUENCE</scope>
</reference>
<keyword evidence="5" id="KW-0677">Repeat</keyword>
<name>A0A485LUZ3_9ZZZZ</name>
<evidence type="ECO:0000259" key="8">
    <source>
        <dbReference type="PROSITE" id="PS51464"/>
    </source>
</evidence>
<dbReference type="Gene3D" id="3.40.50.10490">
    <property type="entry name" value="Glucose-6-phosphate isomerase like protein, domain 1"/>
    <property type="match status" value="2"/>
</dbReference>
<protein>
    <recommendedName>
        <fullName evidence="2">glutamine--fructose-6-phosphate transaminase (isomerizing)</fullName>
        <ecNumber evidence="2">2.6.1.16</ecNumber>
    </recommendedName>
</protein>
<proteinExistence type="predicted"/>
<evidence type="ECO:0000256" key="2">
    <source>
        <dbReference type="ARBA" id="ARBA00012916"/>
    </source>
</evidence>
<dbReference type="SUPFAM" id="SSF53697">
    <property type="entry name" value="SIS domain"/>
    <property type="match status" value="1"/>
</dbReference>